<evidence type="ECO:0000256" key="1">
    <source>
        <dbReference type="SAM" id="MobiDB-lite"/>
    </source>
</evidence>
<dbReference type="PANTHER" id="PTHR30290:SF65">
    <property type="entry name" value="MONOACYL PHOSPHATIDYLINOSITOL TETRAMANNOSIDE-BINDING PROTEIN LPQW-RELATED"/>
    <property type="match status" value="1"/>
</dbReference>
<dbReference type="GO" id="GO:1904680">
    <property type="term" value="F:peptide transmembrane transporter activity"/>
    <property type="evidence" value="ECO:0007669"/>
    <property type="project" value="TreeGrafter"/>
</dbReference>
<dbReference type="InterPro" id="IPR030678">
    <property type="entry name" value="Peptide/Ni-bd"/>
</dbReference>
<dbReference type="GO" id="GO:0030288">
    <property type="term" value="C:outer membrane-bounded periplasmic space"/>
    <property type="evidence" value="ECO:0007669"/>
    <property type="project" value="UniProtKB-ARBA"/>
</dbReference>
<comment type="caution">
    <text evidence="3">The sequence shown here is derived from an EMBL/GenBank/DDBJ whole genome shotgun (WGS) entry which is preliminary data.</text>
</comment>
<feature type="compositionally biased region" description="Low complexity" evidence="1">
    <location>
        <begin position="51"/>
        <end position="83"/>
    </location>
</feature>
<feature type="region of interest" description="Disordered" evidence="1">
    <location>
        <begin position="48"/>
        <end position="85"/>
    </location>
</feature>
<reference evidence="3" key="1">
    <citation type="journal article" date="2020" name="mSystems">
        <title>Genome- and Community-Level Interaction Insights into Carbon Utilization and Element Cycling Functions of Hydrothermarchaeota in Hydrothermal Sediment.</title>
        <authorList>
            <person name="Zhou Z."/>
            <person name="Liu Y."/>
            <person name="Xu W."/>
            <person name="Pan J."/>
            <person name="Luo Z.H."/>
            <person name="Li M."/>
        </authorList>
    </citation>
    <scope>NUCLEOTIDE SEQUENCE [LARGE SCALE GENOMIC DNA]</scope>
    <source>
        <strain evidence="3">SpSt-210</strain>
    </source>
</reference>
<proteinExistence type="predicted"/>
<dbReference type="PROSITE" id="PS51318">
    <property type="entry name" value="TAT"/>
    <property type="match status" value="1"/>
</dbReference>
<evidence type="ECO:0000313" key="3">
    <source>
        <dbReference type="EMBL" id="HEG91155.1"/>
    </source>
</evidence>
<accession>A0A831T9V1</accession>
<dbReference type="PANTHER" id="PTHR30290">
    <property type="entry name" value="PERIPLASMIC BINDING COMPONENT OF ABC TRANSPORTER"/>
    <property type="match status" value="1"/>
</dbReference>
<dbReference type="Gene3D" id="3.10.105.10">
    <property type="entry name" value="Dipeptide-binding Protein, Domain 3"/>
    <property type="match status" value="1"/>
</dbReference>
<dbReference type="InterPro" id="IPR006311">
    <property type="entry name" value="TAT_signal"/>
</dbReference>
<protein>
    <submittedName>
        <fullName evidence="3">Peptide ABC transporter substrate-binding protein</fullName>
    </submittedName>
</protein>
<dbReference type="Pfam" id="PF00496">
    <property type="entry name" value="SBP_bac_5"/>
    <property type="match status" value="1"/>
</dbReference>
<dbReference type="SUPFAM" id="SSF53850">
    <property type="entry name" value="Periplasmic binding protein-like II"/>
    <property type="match status" value="1"/>
</dbReference>
<name>A0A831T9V1_9BACT</name>
<evidence type="ECO:0000259" key="2">
    <source>
        <dbReference type="Pfam" id="PF00496"/>
    </source>
</evidence>
<dbReference type="AlphaFoldDB" id="A0A831T9V1"/>
<gene>
    <name evidence="3" type="ORF">ENP34_06900</name>
</gene>
<dbReference type="InterPro" id="IPR039424">
    <property type="entry name" value="SBP_5"/>
</dbReference>
<dbReference type="GO" id="GO:0043190">
    <property type="term" value="C:ATP-binding cassette (ABC) transporter complex"/>
    <property type="evidence" value="ECO:0007669"/>
    <property type="project" value="InterPro"/>
</dbReference>
<dbReference type="Gene3D" id="3.40.190.10">
    <property type="entry name" value="Periplasmic binding protein-like II"/>
    <property type="match status" value="1"/>
</dbReference>
<organism evidence="3">
    <name type="scientific">Thermorudis peleae</name>
    <dbReference type="NCBI Taxonomy" id="1382356"/>
    <lineage>
        <taxon>Bacteria</taxon>
        <taxon>Pseudomonadati</taxon>
        <taxon>Thermomicrobiota</taxon>
        <taxon>Thermomicrobia</taxon>
        <taxon>Thermomicrobia incertae sedis</taxon>
        <taxon>Thermorudis</taxon>
    </lineage>
</organism>
<sequence length="620" mass="68187">MAQDTLDQLRMDVLEGRVSRRALLKRAAALGLTAPVVASLLAACQREEATPEATQAPAPGTTPAAPAATPTEAAEETPSGEAAQRGGGGLLRLLWWQAPTILNPHLAQGTKDFDASSVVLEALAYFDSDGNLIPRLAAEIPEPSPDGLSVTWKLRQDVKWHDGTPFTAKDVKFTYDYIINEATTATTYGSYEPIESVEVVDDYTVTVTFKEPNPAWFVPFCGSFGGQILPEHILKDFVGEQARNAPFNLNPVGTGPFKVREFRPGDVVLYDLNPDYYIPGQPFFDEIELKGGGDATSAARAVLQTGEVDYAWNLQVEAQVLQQLEQAGNGKLVIVPGASAERIMVNFADPNTEVNGARSEPTTQHPLFKELKIRQALALAIQRDVIAEQLYGPAGDATANNLNAPEKYKHPDLSWEFNLEKAAALLDEVGAVDSDGDGVREFNGVPFNIRYQTSINPVRQKTQEIVKNALEQIGFRVELKSVDAAVFFSSDPGNPDTYGHFYTDIEMYTNGPGNPYPVDWARRYHSERIAQQSNNWAGENITRYKNPEMDKVIDQLQTELDPDKQTELFRQVNWISVTDVVEIPIVHRADVGARVNALAGLNPSTWESDLYDIGAWKREG</sequence>
<dbReference type="InterPro" id="IPR000914">
    <property type="entry name" value="SBP_5_dom"/>
</dbReference>
<dbReference type="PIRSF" id="PIRSF002741">
    <property type="entry name" value="MppA"/>
    <property type="match status" value="1"/>
</dbReference>
<dbReference type="CDD" id="cd08513">
    <property type="entry name" value="PBP2_thermophilic_Hb8_like"/>
    <property type="match status" value="1"/>
</dbReference>
<dbReference type="EMBL" id="DSIY01000165">
    <property type="protein sequence ID" value="HEG91155.1"/>
    <property type="molecule type" value="Genomic_DNA"/>
</dbReference>
<dbReference type="GO" id="GO:0015833">
    <property type="term" value="P:peptide transport"/>
    <property type="evidence" value="ECO:0007669"/>
    <property type="project" value="TreeGrafter"/>
</dbReference>
<feature type="domain" description="Solute-binding protein family 5" evidence="2">
    <location>
        <begin position="132"/>
        <end position="494"/>
    </location>
</feature>